<protein>
    <submittedName>
        <fullName evidence="2">Uncharacterized protein</fullName>
    </submittedName>
</protein>
<keyword evidence="3" id="KW-1185">Reference proteome</keyword>
<dbReference type="EMBL" id="JAIQCV010000001">
    <property type="protein sequence ID" value="KAH1130705.1"/>
    <property type="molecule type" value="Genomic_DNA"/>
</dbReference>
<sequence>MPILVQSSMLSSMLVSIPESMQMYLGFATSYNYLSIVLQTLIVSLFYLGGSLGQLPSRGLEETQWKVRQHHSSMKEGNGDEDENEAEGGDEDIDKDDDRDEYGLTPLVVRRNPACTL</sequence>
<feature type="compositionally biased region" description="Acidic residues" evidence="1">
    <location>
        <begin position="79"/>
        <end position="100"/>
    </location>
</feature>
<accession>A0A9D3WJX2</accession>
<evidence type="ECO:0000313" key="3">
    <source>
        <dbReference type="Proteomes" id="UP000828251"/>
    </source>
</evidence>
<name>A0A9D3WJX2_9ROSI</name>
<evidence type="ECO:0000313" key="2">
    <source>
        <dbReference type="EMBL" id="KAH1130705.1"/>
    </source>
</evidence>
<proteinExistence type="predicted"/>
<gene>
    <name evidence="2" type="ORF">J1N35_002083</name>
</gene>
<dbReference type="Proteomes" id="UP000828251">
    <property type="component" value="Unassembled WGS sequence"/>
</dbReference>
<organism evidence="2 3">
    <name type="scientific">Gossypium stocksii</name>
    <dbReference type="NCBI Taxonomy" id="47602"/>
    <lineage>
        <taxon>Eukaryota</taxon>
        <taxon>Viridiplantae</taxon>
        <taxon>Streptophyta</taxon>
        <taxon>Embryophyta</taxon>
        <taxon>Tracheophyta</taxon>
        <taxon>Spermatophyta</taxon>
        <taxon>Magnoliopsida</taxon>
        <taxon>eudicotyledons</taxon>
        <taxon>Gunneridae</taxon>
        <taxon>Pentapetalae</taxon>
        <taxon>rosids</taxon>
        <taxon>malvids</taxon>
        <taxon>Malvales</taxon>
        <taxon>Malvaceae</taxon>
        <taxon>Malvoideae</taxon>
        <taxon>Gossypium</taxon>
    </lineage>
</organism>
<dbReference type="AlphaFoldDB" id="A0A9D3WJX2"/>
<evidence type="ECO:0000256" key="1">
    <source>
        <dbReference type="SAM" id="MobiDB-lite"/>
    </source>
</evidence>
<comment type="caution">
    <text evidence="2">The sequence shown here is derived from an EMBL/GenBank/DDBJ whole genome shotgun (WGS) entry which is preliminary data.</text>
</comment>
<reference evidence="2 3" key="1">
    <citation type="journal article" date="2021" name="Plant Biotechnol. J.">
        <title>Multi-omics assisted identification of the key and species-specific regulatory components of drought-tolerant mechanisms in Gossypium stocksii.</title>
        <authorList>
            <person name="Yu D."/>
            <person name="Ke L."/>
            <person name="Zhang D."/>
            <person name="Wu Y."/>
            <person name="Sun Y."/>
            <person name="Mei J."/>
            <person name="Sun J."/>
            <person name="Sun Y."/>
        </authorList>
    </citation>
    <scope>NUCLEOTIDE SEQUENCE [LARGE SCALE GENOMIC DNA]</scope>
    <source>
        <strain evidence="3">cv. E1</strain>
        <tissue evidence="2">Leaf</tissue>
    </source>
</reference>
<feature type="region of interest" description="Disordered" evidence="1">
    <location>
        <begin position="63"/>
        <end position="117"/>
    </location>
</feature>